<evidence type="ECO:0000313" key="1">
    <source>
        <dbReference type="EMBL" id="KAJ8977458.1"/>
    </source>
</evidence>
<reference evidence="1" key="1">
    <citation type="journal article" date="2023" name="Insect Mol. Biol.">
        <title>Genome sequencing provides insights into the evolution of gene families encoding plant cell wall-degrading enzymes in longhorned beetles.</title>
        <authorList>
            <person name="Shin N.R."/>
            <person name="Okamura Y."/>
            <person name="Kirsch R."/>
            <person name="Pauchet Y."/>
        </authorList>
    </citation>
    <scope>NUCLEOTIDE SEQUENCE</scope>
    <source>
        <strain evidence="1">MMC_N1</strain>
    </source>
</reference>
<keyword evidence="2" id="KW-1185">Reference proteome</keyword>
<protein>
    <recommendedName>
        <fullName evidence="3">RNase H type-1 domain-containing protein</fullName>
    </recommendedName>
</protein>
<name>A0ABQ9JHE9_9CUCU</name>
<dbReference type="Gene3D" id="3.30.420.10">
    <property type="entry name" value="Ribonuclease H-like superfamily/Ribonuclease H"/>
    <property type="match status" value="1"/>
</dbReference>
<dbReference type="SUPFAM" id="SSF53098">
    <property type="entry name" value="Ribonuclease H-like"/>
    <property type="match status" value="1"/>
</dbReference>
<gene>
    <name evidence="1" type="ORF">NQ317_004875</name>
</gene>
<dbReference type="InterPro" id="IPR036397">
    <property type="entry name" value="RNaseH_sf"/>
</dbReference>
<accession>A0ABQ9JHE9</accession>
<dbReference type="Proteomes" id="UP001162164">
    <property type="component" value="Unassembled WGS sequence"/>
</dbReference>
<proteinExistence type="predicted"/>
<evidence type="ECO:0000313" key="2">
    <source>
        <dbReference type="Proteomes" id="UP001162164"/>
    </source>
</evidence>
<evidence type="ECO:0008006" key="3">
    <source>
        <dbReference type="Google" id="ProtNLM"/>
    </source>
</evidence>
<comment type="caution">
    <text evidence="1">The sequence shown here is derived from an EMBL/GenBank/DDBJ whole genome shotgun (WGS) entry which is preliminary data.</text>
</comment>
<sequence>MGSSQPVAVPMYQISTQSDEQFGNSQAALLAIESSKVKSRLGLECKKTLNDLASRNKLILTWVPGYLAARGNEEADTLAREG</sequence>
<dbReference type="EMBL" id="JAPWTJ010000543">
    <property type="protein sequence ID" value="KAJ8977458.1"/>
    <property type="molecule type" value="Genomic_DNA"/>
</dbReference>
<dbReference type="InterPro" id="IPR012337">
    <property type="entry name" value="RNaseH-like_sf"/>
</dbReference>
<organism evidence="1 2">
    <name type="scientific">Molorchus minor</name>
    <dbReference type="NCBI Taxonomy" id="1323400"/>
    <lineage>
        <taxon>Eukaryota</taxon>
        <taxon>Metazoa</taxon>
        <taxon>Ecdysozoa</taxon>
        <taxon>Arthropoda</taxon>
        <taxon>Hexapoda</taxon>
        <taxon>Insecta</taxon>
        <taxon>Pterygota</taxon>
        <taxon>Neoptera</taxon>
        <taxon>Endopterygota</taxon>
        <taxon>Coleoptera</taxon>
        <taxon>Polyphaga</taxon>
        <taxon>Cucujiformia</taxon>
        <taxon>Chrysomeloidea</taxon>
        <taxon>Cerambycidae</taxon>
        <taxon>Lamiinae</taxon>
        <taxon>Monochamini</taxon>
        <taxon>Molorchus</taxon>
    </lineage>
</organism>